<dbReference type="InterPro" id="IPR036388">
    <property type="entry name" value="WH-like_DNA-bd_sf"/>
</dbReference>
<dbReference type="GO" id="GO:0003700">
    <property type="term" value="F:DNA-binding transcription factor activity"/>
    <property type="evidence" value="ECO:0007669"/>
    <property type="project" value="TreeGrafter"/>
</dbReference>
<dbReference type="GO" id="GO:0045892">
    <property type="term" value="P:negative regulation of DNA-templated transcription"/>
    <property type="evidence" value="ECO:0007669"/>
    <property type="project" value="TreeGrafter"/>
</dbReference>
<dbReference type="GO" id="GO:0003677">
    <property type="term" value="F:DNA binding"/>
    <property type="evidence" value="ECO:0007669"/>
    <property type="project" value="UniProtKB-KW"/>
</dbReference>
<dbReference type="AlphaFoldDB" id="A0A7K1KZ97"/>
<keyword evidence="2" id="KW-0238">DNA-binding</keyword>
<keyword evidence="1" id="KW-0805">Transcription regulation</keyword>
<feature type="domain" description="HTH iclR-type" evidence="5">
    <location>
        <begin position="21"/>
        <end position="82"/>
    </location>
</feature>
<sequence>MGAVTEEIDARGAAGRPTPGTQSVDRAVAVLRSFEGAARQTPTEVAHRLGLSVSTAHRIVRALYDTGMLGRDAQTERYFLGPTTAILGRLALERMGTTLLQPELTALRDGTGEAVSLGVRVGDEVAVLLHLPSTHPLRYDQPPGARNPIHGCAMGKALLAFADGAGDAGGAEGGVAMEEPYRRYTPATLTTRAALEEDLARVRERGYAVNEEERLIGVRAVAAPVRDGAGRAFAAVALQGPAVRFGPDRMPGLAEAVLAAAGRLTALHRHLPGA</sequence>
<feature type="domain" description="IclR-ED" evidence="6">
    <location>
        <begin position="83"/>
        <end position="270"/>
    </location>
</feature>
<dbReference type="PANTHER" id="PTHR30136:SF35">
    <property type="entry name" value="HTH-TYPE TRANSCRIPTIONAL REGULATOR RV1719"/>
    <property type="match status" value="1"/>
</dbReference>
<evidence type="ECO:0000256" key="1">
    <source>
        <dbReference type="ARBA" id="ARBA00023015"/>
    </source>
</evidence>
<evidence type="ECO:0000259" key="5">
    <source>
        <dbReference type="PROSITE" id="PS51077"/>
    </source>
</evidence>
<reference evidence="7 8" key="1">
    <citation type="submission" date="2019-11" db="EMBL/GenBank/DDBJ databases">
        <authorList>
            <person name="Cao P."/>
        </authorList>
    </citation>
    <scope>NUCLEOTIDE SEQUENCE [LARGE SCALE GENOMIC DNA]</scope>
    <source>
        <strain evidence="7 8">NEAU-AAG5</strain>
    </source>
</reference>
<dbReference type="Pfam" id="PF09339">
    <property type="entry name" value="HTH_IclR"/>
    <property type="match status" value="1"/>
</dbReference>
<dbReference type="PROSITE" id="PS51078">
    <property type="entry name" value="ICLR_ED"/>
    <property type="match status" value="1"/>
</dbReference>
<dbReference type="InterPro" id="IPR005471">
    <property type="entry name" value="Tscrpt_reg_IclR_N"/>
</dbReference>
<gene>
    <name evidence="7" type="ORF">GNZ18_13065</name>
</gene>
<feature type="region of interest" description="Disordered" evidence="4">
    <location>
        <begin position="1"/>
        <end position="22"/>
    </location>
</feature>
<dbReference type="Gene3D" id="3.30.450.40">
    <property type="match status" value="1"/>
</dbReference>
<evidence type="ECO:0000313" key="8">
    <source>
        <dbReference type="Proteomes" id="UP000432015"/>
    </source>
</evidence>
<dbReference type="Pfam" id="PF01614">
    <property type="entry name" value="IclR_C"/>
    <property type="match status" value="1"/>
</dbReference>
<dbReference type="EMBL" id="WOFH01000004">
    <property type="protein sequence ID" value="MUN37528.1"/>
    <property type="molecule type" value="Genomic_DNA"/>
</dbReference>
<dbReference type="InterPro" id="IPR036390">
    <property type="entry name" value="WH_DNA-bd_sf"/>
</dbReference>
<evidence type="ECO:0000256" key="3">
    <source>
        <dbReference type="ARBA" id="ARBA00023163"/>
    </source>
</evidence>
<evidence type="ECO:0000256" key="4">
    <source>
        <dbReference type="SAM" id="MobiDB-lite"/>
    </source>
</evidence>
<dbReference type="Proteomes" id="UP000432015">
    <property type="component" value="Unassembled WGS sequence"/>
</dbReference>
<dbReference type="Gene3D" id="1.10.10.10">
    <property type="entry name" value="Winged helix-like DNA-binding domain superfamily/Winged helix DNA-binding domain"/>
    <property type="match status" value="1"/>
</dbReference>
<keyword evidence="8" id="KW-1185">Reference proteome</keyword>
<dbReference type="SMART" id="SM00346">
    <property type="entry name" value="HTH_ICLR"/>
    <property type="match status" value="1"/>
</dbReference>
<comment type="caution">
    <text evidence="7">The sequence shown here is derived from an EMBL/GenBank/DDBJ whole genome shotgun (WGS) entry which is preliminary data.</text>
</comment>
<dbReference type="InterPro" id="IPR050707">
    <property type="entry name" value="HTH_MetabolicPath_Reg"/>
</dbReference>
<proteinExistence type="predicted"/>
<keyword evidence="3" id="KW-0804">Transcription</keyword>
<dbReference type="SUPFAM" id="SSF55781">
    <property type="entry name" value="GAF domain-like"/>
    <property type="match status" value="1"/>
</dbReference>
<protein>
    <submittedName>
        <fullName evidence="7">Helix-turn-helix domain-containing protein</fullName>
    </submittedName>
</protein>
<dbReference type="PROSITE" id="PS51077">
    <property type="entry name" value="HTH_ICLR"/>
    <property type="match status" value="1"/>
</dbReference>
<evidence type="ECO:0000259" key="6">
    <source>
        <dbReference type="PROSITE" id="PS51078"/>
    </source>
</evidence>
<evidence type="ECO:0000313" key="7">
    <source>
        <dbReference type="EMBL" id="MUN37528.1"/>
    </source>
</evidence>
<dbReference type="PANTHER" id="PTHR30136">
    <property type="entry name" value="HELIX-TURN-HELIX TRANSCRIPTIONAL REGULATOR, ICLR FAMILY"/>
    <property type="match status" value="1"/>
</dbReference>
<organism evidence="7 8">
    <name type="scientific">Actinomadura litoris</name>
    <dbReference type="NCBI Taxonomy" id="2678616"/>
    <lineage>
        <taxon>Bacteria</taxon>
        <taxon>Bacillati</taxon>
        <taxon>Actinomycetota</taxon>
        <taxon>Actinomycetes</taxon>
        <taxon>Streptosporangiales</taxon>
        <taxon>Thermomonosporaceae</taxon>
        <taxon>Actinomadura</taxon>
    </lineage>
</organism>
<dbReference type="InterPro" id="IPR029016">
    <property type="entry name" value="GAF-like_dom_sf"/>
</dbReference>
<dbReference type="InterPro" id="IPR014757">
    <property type="entry name" value="Tscrpt_reg_IclR_C"/>
</dbReference>
<evidence type="ECO:0000256" key="2">
    <source>
        <dbReference type="ARBA" id="ARBA00023125"/>
    </source>
</evidence>
<accession>A0A7K1KZ97</accession>
<name>A0A7K1KZ97_9ACTN</name>
<dbReference type="SUPFAM" id="SSF46785">
    <property type="entry name" value="Winged helix' DNA-binding domain"/>
    <property type="match status" value="1"/>
</dbReference>